<dbReference type="Gene3D" id="3.40.50.2000">
    <property type="entry name" value="Glycogen Phosphorylase B"/>
    <property type="match status" value="1"/>
</dbReference>
<gene>
    <name evidence="1" type="ORF">I2I05_03715</name>
</gene>
<dbReference type="Proteomes" id="UP000597617">
    <property type="component" value="Unassembled WGS sequence"/>
</dbReference>
<proteinExistence type="predicted"/>
<keyword evidence="2" id="KW-1185">Reference proteome</keyword>
<dbReference type="Pfam" id="PF13692">
    <property type="entry name" value="Glyco_trans_1_4"/>
    <property type="match status" value="1"/>
</dbReference>
<organism evidence="1 2">
    <name type="scientific">Hymenobacter jeongseonensis</name>
    <dbReference type="NCBI Taxonomy" id="2791027"/>
    <lineage>
        <taxon>Bacteria</taxon>
        <taxon>Pseudomonadati</taxon>
        <taxon>Bacteroidota</taxon>
        <taxon>Cytophagia</taxon>
        <taxon>Cytophagales</taxon>
        <taxon>Hymenobacteraceae</taxon>
        <taxon>Hymenobacter</taxon>
    </lineage>
</organism>
<reference evidence="1 2" key="1">
    <citation type="submission" date="2020-11" db="EMBL/GenBank/DDBJ databases">
        <authorList>
            <person name="Kim M.K."/>
        </authorList>
    </citation>
    <scope>NUCLEOTIDE SEQUENCE [LARGE SCALE GENOMIC DNA]</scope>
    <source>
        <strain evidence="1 2">BT683</strain>
    </source>
</reference>
<dbReference type="SUPFAM" id="SSF53756">
    <property type="entry name" value="UDP-Glycosyltransferase/glycogen phosphorylase"/>
    <property type="match status" value="1"/>
</dbReference>
<dbReference type="RefSeq" id="WP_196280894.1">
    <property type="nucleotide sequence ID" value="NZ_JADQDQ010000002.1"/>
</dbReference>
<accession>A0ABS0IF81</accession>
<name>A0ABS0IF81_9BACT</name>
<dbReference type="EMBL" id="JADQDQ010000002">
    <property type="protein sequence ID" value="MBF9236495.1"/>
    <property type="molecule type" value="Genomic_DNA"/>
</dbReference>
<evidence type="ECO:0000313" key="1">
    <source>
        <dbReference type="EMBL" id="MBF9236495.1"/>
    </source>
</evidence>
<comment type="caution">
    <text evidence="1">The sequence shown here is derived from an EMBL/GenBank/DDBJ whole genome shotgun (WGS) entry which is preliminary data.</text>
</comment>
<sequence>MKNQNIIMLCQQNWDIGIATSAKNLALEFAKTNRVLYVNMPLDVNTVVSGFKEPEVQKRLSVLFGRAEGLVQAEPNLWVLTPKVLGASINWLTSRKAFQALNRWNSTLLATSIAQAARSLGYESYYLLQDGIIFQGLELKRLLSPRLSIYYLRDFTIAVPYFQRHGPWVEAQLLNQADVVVVNSAYLGDYARQHNPNTVDIGQGCALDMYRAELEYEKPADLAHVTQPSLVYTGYLTAIRLDMDLLLAIAKQRPHWHLVLVGPEDEVFRRSELHDLPNVFFLGNKAPTQLAAYLQHTDVCINPQLVNEATIGNYPLKIDEYLAMGKPVVATATRTMECLFPNHVYLATGTAEWLQHLDTAIAASGRECIEARIALAHCHSWEASAGRLYAAVARTEARAQPALAGQ</sequence>
<dbReference type="PANTHER" id="PTHR12526">
    <property type="entry name" value="GLYCOSYLTRANSFERASE"/>
    <property type="match status" value="1"/>
</dbReference>
<evidence type="ECO:0000313" key="2">
    <source>
        <dbReference type="Proteomes" id="UP000597617"/>
    </source>
</evidence>
<dbReference type="PANTHER" id="PTHR12526:SF630">
    <property type="entry name" value="GLYCOSYLTRANSFERASE"/>
    <property type="match status" value="1"/>
</dbReference>
<protein>
    <submittedName>
        <fullName evidence="1">Glycosyltransferase</fullName>
    </submittedName>
</protein>